<keyword evidence="2" id="KW-1185">Reference proteome</keyword>
<dbReference type="EMBL" id="OZ034814">
    <property type="protein sequence ID" value="CAL1359788.1"/>
    <property type="molecule type" value="Genomic_DNA"/>
</dbReference>
<name>A0AAV2CT58_9ROSI</name>
<accession>A0AAV2CT58</accession>
<dbReference type="Proteomes" id="UP001497516">
    <property type="component" value="Chromosome 10"/>
</dbReference>
<dbReference type="AlphaFoldDB" id="A0AAV2CT58"/>
<proteinExistence type="predicted"/>
<evidence type="ECO:0000313" key="1">
    <source>
        <dbReference type="EMBL" id="CAL1359788.1"/>
    </source>
</evidence>
<protein>
    <submittedName>
        <fullName evidence="1">Uncharacterized protein</fullName>
    </submittedName>
</protein>
<reference evidence="1 2" key="1">
    <citation type="submission" date="2024-04" db="EMBL/GenBank/DDBJ databases">
        <authorList>
            <person name="Fracassetti M."/>
        </authorList>
    </citation>
    <scope>NUCLEOTIDE SEQUENCE [LARGE SCALE GENOMIC DNA]</scope>
</reference>
<sequence length="114" mass="13112">MGGWGGIYREDHRAFTALVHDDERFPAVLEGVEKRGSLKWLDLRRRIWEKNQNPRLTTSDGDSEACKWRGSMTWTGRAITTFVQNGEVPARVHVSDPRHFTVLHNSGELFTVFD</sequence>
<gene>
    <name evidence="1" type="ORF">LTRI10_LOCUS7257</name>
</gene>
<evidence type="ECO:0000313" key="2">
    <source>
        <dbReference type="Proteomes" id="UP001497516"/>
    </source>
</evidence>
<organism evidence="1 2">
    <name type="scientific">Linum trigynum</name>
    <dbReference type="NCBI Taxonomy" id="586398"/>
    <lineage>
        <taxon>Eukaryota</taxon>
        <taxon>Viridiplantae</taxon>
        <taxon>Streptophyta</taxon>
        <taxon>Embryophyta</taxon>
        <taxon>Tracheophyta</taxon>
        <taxon>Spermatophyta</taxon>
        <taxon>Magnoliopsida</taxon>
        <taxon>eudicotyledons</taxon>
        <taxon>Gunneridae</taxon>
        <taxon>Pentapetalae</taxon>
        <taxon>rosids</taxon>
        <taxon>fabids</taxon>
        <taxon>Malpighiales</taxon>
        <taxon>Linaceae</taxon>
        <taxon>Linum</taxon>
    </lineage>
</organism>